<protein>
    <submittedName>
        <fullName evidence="1">Uncharacterized protein</fullName>
    </submittedName>
</protein>
<accession>A0A1I4QLX5</accession>
<evidence type="ECO:0000313" key="1">
    <source>
        <dbReference type="EMBL" id="SFM41057.1"/>
    </source>
</evidence>
<dbReference type="STRING" id="582667.SAMN05192568_103058"/>
<name>A0A1I4QLX5_9HYPH</name>
<reference evidence="2" key="1">
    <citation type="submission" date="2016-10" db="EMBL/GenBank/DDBJ databases">
        <authorList>
            <person name="Varghese N."/>
            <person name="Submissions S."/>
        </authorList>
    </citation>
    <scope>NUCLEOTIDE SEQUENCE [LARGE SCALE GENOMIC DNA]</scope>
    <source>
        <strain evidence="2">BL36</strain>
    </source>
</reference>
<organism evidence="1 2">
    <name type="scientific">Methylobacterium pseudosasicola</name>
    <dbReference type="NCBI Taxonomy" id="582667"/>
    <lineage>
        <taxon>Bacteria</taxon>
        <taxon>Pseudomonadati</taxon>
        <taxon>Pseudomonadota</taxon>
        <taxon>Alphaproteobacteria</taxon>
        <taxon>Hyphomicrobiales</taxon>
        <taxon>Methylobacteriaceae</taxon>
        <taxon>Methylobacterium</taxon>
    </lineage>
</organism>
<gene>
    <name evidence="1" type="ORF">SAMN05192568_103058</name>
</gene>
<dbReference type="EMBL" id="FOTK01000030">
    <property type="protein sequence ID" value="SFM41057.1"/>
    <property type="molecule type" value="Genomic_DNA"/>
</dbReference>
<sequence>MSAAEIDAYRRAAFRGLVDRFQHPWIGMDAEHAAAYALEGRVLDADGEEVLSVFDMAEVIPIPDTEGELQAWQQLGEDDLVVG</sequence>
<evidence type="ECO:0000313" key="2">
    <source>
        <dbReference type="Proteomes" id="UP000199048"/>
    </source>
</evidence>
<proteinExistence type="predicted"/>
<dbReference type="RefSeq" id="WP_092044515.1">
    <property type="nucleotide sequence ID" value="NZ_FOTK01000030.1"/>
</dbReference>
<dbReference type="AlphaFoldDB" id="A0A1I4QLX5"/>
<keyword evidence="2" id="KW-1185">Reference proteome</keyword>
<dbReference type="Proteomes" id="UP000199048">
    <property type="component" value="Unassembled WGS sequence"/>
</dbReference>